<keyword evidence="1" id="KW-0472">Membrane</keyword>
<reference evidence="3" key="1">
    <citation type="submission" date="2023-01" db="EMBL/GenBank/DDBJ databases">
        <title>Exophiala dermititidis isolated from Cystic Fibrosis Patient.</title>
        <authorList>
            <person name="Kurbessoian T."/>
            <person name="Crocker A."/>
            <person name="Murante D."/>
            <person name="Hogan D.A."/>
            <person name="Stajich J.E."/>
        </authorList>
    </citation>
    <scope>NUCLEOTIDE SEQUENCE</scope>
    <source>
        <strain evidence="3">Ex8</strain>
    </source>
</reference>
<accession>A0AAN6ERK5</accession>
<evidence type="ECO:0000313" key="3">
    <source>
        <dbReference type="EMBL" id="KAJ8990003.1"/>
    </source>
</evidence>
<keyword evidence="1" id="KW-1133">Transmembrane helix</keyword>
<feature type="transmembrane region" description="Helical" evidence="1">
    <location>
        <begin position="142"/>
        <end position="159"/>
    </location>
</feature>
<keyword evidence="2" id="KW-0732">Signal</keyword>
<evidence type="ECO:0000313" key="4">
    <source>
        <dbReference type="Proteomes" id="UP001161757"/>
    </source>
</evidence>
<proteinExistence type="predicted"/>
<evidence type="ECO:0000256" key="2">
    <source>
        <dbReference type="SAM" id="SignalP"/>
    </source>
</evidence>
<name>A0AAN6ERK5_EXODE</name>
<evidence type="ECO:0008006" key="5">
    <source>
        <dbReference type="Google" id="ProtNLM"/>
    </source>
</evidence>
<comment type="caution">
    <text evidence="3">The sequence shown here is derived from an EMBL/GenBank/DDBJ whole genome shotgun (WGS) entry which is preliminary data.</text>
</comment>
<feature type="chain" id="PRO_5043049767" description="Hydrophobin" evidence="2">
    <location>
        <begin position="18"/>
        <end position="160"/>
    </location>
</feature>
<sequence length="160" mass="17053">MRWLSLVLFVQTALCIAVTMLSAPTEAAAMTATATLKPSSVSLCCSTTQSVTSTSITEVKPELLSALVTIAPLVVNPLERRQRCWDDRGFSVDCATWTGYYYTWGPPGNPYEGGPGEDGNGGDGGGGSSVVVYQNYAHSSDGRGWLFMLGILCLCLLLFI</sequence>
<protein>
    <recommendedName>
        <fullName evidence="5">Hydrophobin</fullName>
    </recommendedName>
</protein>
<feature type="signal peptide" evidence="2">
    <location>
        <begin position="1"/>
        <end position="17"/>
    </location>
</feature>
<evidence type="ECO:0000256" key="1">
    <source>
        <dbReference type="SAM" id="Phobius"/>
    </source>
</evidence>
<keyword evidence="1" id="KW-0812">Transmembrane</keyword>
<dbReference type="AlphaFoldDB" id="A0AAN6ERK5"/>
<dbReference type="Proteomes" id="UP001161757">
    <property type="component" value="Unassembled WGS sequence"/>
</dbReference>
<gene>
    <name evidence="3" type="ORF">HRR80_006138</name>
</gene>
<organism evidence="3 4">
    <name type="scientific">Exophiala dermatitidis</name>
    <name type="common">Black yeast-like fungus</name>
    <name type="synonym">Wangiella dermatitidis</name>
    <dbReference type="NCBI Taxonomy" id="5970"/>
    <lineage>
        <taxon>Eukaryota</taxon>
        <taxon>Fungi</taxon>
        <taxon>Dikarya</taxon>
        <taxon>Ascomycota</taxon>
        <taxon>Pezizomycotina</taxon>
        <taxon>Eurotiomycetes</taxon>
        <taxon>Chaetothyriomycetidae</taxon>
        <taxon>Chaetothyriales</taxon>
        <taxon>Herpotrichiellaceae</taxon>
        <taxon>Exophiala</taxon>
    </lineage>
</organism>
<dbReference type="EMBL" id="JAJGCB010000012">
    <property type="protein sequence ID" value="KAJ8990003.1"/>
    <property type="molecule type" value="Genomic_DNA"/>
</dbReference>